<dbReference type="Proteomes" id="UP000019095">
    <property type="component" value="Chromosome"/>
</dbReference>
<comment type="subunit">
    <text evidence="2">Homodimer. Interacts with LigD.</text>
</comment>
<protein>
    <recommendedName>
        <fullName evidence="2">Non-homologous end joining protein Ku</fullName>
    </recommendedName>
</protein>
<accession>W0PGY0</accession>
<dbReference type="CDD" id="cd00789">
    <property type="entry name" value="KU_like"/>
    <property type="match status" value="1"/>
</dbReference>
<reference evidence="5 6" key="1">
    <citation type="journal article" date="2014" name="Microbiology">
        <title>Unravelling the complete genome sequence of Advenella mimigardefordensis strain DPN7T and novel insights in the catabolism of the xenobiotic polythioester precursor 3,3'-dithiodipropionate.</title>
        <authorList>
            <person name="Wubbeler J.H."/>
            <person name="Hiessl S."/>
            <person name="Schuldes J."/>
            <person name="Thurmer A."/>
            <person name="Daniel R."/>
            <person name="Steinbuchel A."/>
        </authorList>
    </citation>
    <scope>NUCLEOTIDE SEQUENCE [LARGE SCALE GENOMIC DNA]</scope>
    <source>
        <strain evidence="6">DSM 17166 / LMG 22922 / DPN7</strain>
    </source>
</reference>
<dbReference type="GO" id="GO:0006310">
    <property type="term" value="P:DNA recombination"/>
    <property type="evidence" value="ECO:0007669"/>
    <property type="project" value="UniProtKB-KW"/>
</dbReference>
<gene>
    <name evidence="2" type="primary">ku</name>
    <name evidence="5" type="ORF">MIM_c30330</name>
</gene>
<dbReference type="GO" id="GO:0004386">
    <property type="term" value="F:helicase activity"/>
    <property type="evidence" value="ECO:0007669"/>
    <property type="project" value="UniProtKB-KW"/>
</dbReference>
<feature type="domain" description="Ku" evidence="4">
    <location>
        <begin position="53"/>
        <end position="184"/>
    </location>
</feature>
<sequence>MARPIWNGTISFGLLNIPVALMPGERRIDLHFRMLDSRDNAPVRYERVNADTGDEVPWKDIVKAFEYSKGNYVVLEPDDIRDAAPQSKESVDVEAFVDASAIGPAYFEKPYVLVPGKKAEKGYVLLRETLRDAGKIGIARVVIRTREYLCAVMPQGDALMLILLRYPQELIDVQDYRIPEGKLSEYRISRQEMDMASQLISSMEVDWQPDQYKDEFRQRLTDVIKKRMKANKVSHRPDDDLDEAAVPENAATNVVDFMSLLKQSLATNKRTPPKSASSRSAAAGSDSTADSKSKKAPAKATQASAPRASKAGNGKASSPKANHGKTNKDKAGSGKATGKSAATTGKAARAASKTSSKTTTRKSARSTGTASGSRKRATGTKKAA</sequence>
<organism evidence="5 6">
    <name type="scientific">Advenella mimigardefordensis (strain DSM 17166 / LMG 22922 / DPN7)</name>
    <dbReference type="NCBI Taxonomy" id="1247726"/>
    <lineage>
        <taxon>Bacteria</taxon>
        <taxon>Pseudomonadati</taxon>
        <taxon>Pseudomonadota</taxon>
        <taxon>Betaproteobacteria</taxon>
        <taxon>Burkholderiales</taxon>
        <taxon>Alcaligenaceae</taxon>
    </lineage>
</organism>
<dbReference type="PATRIC" id="fig|1247726.3.peg.3338"/>
<dbReference type="SUPFAM" id="SSF100939">
    <property type="entry name" value="SPOC domain-like"/>
    <property type="match status" value="1"/>
</dbReference>
<dbReference type="HOGENOM" id="CLU_048975_2_1_4"/>
<dbReference type="PANTHER" id="PTHR41251">
    <property type="entry name" value="NON-HOMOLOGOUS END JOINING PROTEIN KU"/>
    <property type="match status" value="1"/>
</dbReference>
<dbReference type="Gene3D" id="2.40.290.10">
    <property type="match status" value="1"/>
</dbReference>
<dbReference type="SMART" id="SM00559">
    <property type="entry name" value="Ku78"/>
    <property type="match status" value="1"/>
</dbReference>
<dbReference type="AlphaFoldDB" id="W0PGY0"/>
<evidence type="ECO:0000256" key="2">
    <source>
        <dbReference type="HAMAP-Rule" id="MF_01875"/>
    </source>
</evidence>
<dbReference type="InterPro" id="IPR006164">
    <property type="entry name" value="DNA_bd_Ku70/Ku80"/>
</dbReference>
<dbReference type="HAMAP" id="MF_01875">
    <property type="entry name" value="Prokaryotic_Ku"/>
    <property type="match status" value="1"/>
</dbReference>
<dbReference type="FunFam" id="2.40.290.10:FF:000004">
    <property type="entry name" value="Non-homologous end joining protein Ku"/>
    <property type="match status" value="1"/>
</dbReference>
<keyword evidence="2" id="KW-0227">DNA damage</keyword>
<dbReference type="KEGG" id="amim:MIM_c30330"/>
<proteinExistence type="inferred from homology"/>
<evidence type="ECO:0000256" key="1">
    <source>
        <dbReference type="ARBA" id="ARBA00023125"/>
    </source>
</evidence>
<feature type="region of interest" description="Disordered" evidence="3">
    <location>
        <begin position="266"/>
        <end position="384"/>
    </location>
</feature>
<feature type="compositionally biased region" description="Low complexity" evidence="3">
    <location>
        <begin position="298"/>
        <end position="309"/>
    </location>
</feature>
<dbReference type="OrthoDB" id="9795084at2"/>
<feature type="compositionally biased region" description="Basic residues" evidence="3">
    <location>
        <begin position="373"/>
        <end position="384"/>
    </location>
</feature>
<dbReference type="GO" id="GO:0006303">
    <property type="term" value="P:double-strand break repair via nonhomologous end joining"/>
    <property type="evidence" value="ECO:0007669"/>
    <property type="project" value="UniProtKB-UniRule"/>
</dbReference>
<keyword evidence="5" id="KW-0347">Helicase</keyword>
<dbReference type="eggNOG" id="COG1273">
    <property type="taxonomic scope" value="Bacteria"/>
</dbReference>
<dbReference type="Pfam" id="PF02735">
    <property type="entry name" value="Ku"/>
    <property type="match status" value="1"/>
</dbReference>
<name>W0PGY0_ADVMD</name>
<evidence type="ECO:0000256" key="3">
    <source>
        <dbReference type="SAM" id="MobiDB-lite"/>
    </source>
</evidence>
<dbReference type="InterPro" id="IPR009187">
    <property type="entry name" value="Prok_Ku"/>
</dbReference>
<keyword evidence="2" id="KW-0233">DNA recombination</keyword>
<evidence type="ECO:0000313" key="6">
    <source>
        <dbReference type="Proteomes" id="UP000019095"/>
    </source>
</evidence>
<keyword evidence="5" id="KW-0378">Hydrolase</keyword>
<keyword evidence="6" id="KW-1185">Reference proteome</keyword>
<dbReference type="GO" id="GO:0003690">
    <property type="term" value="F:double-stranded DNA binding"/>
    <property type="evidence" value="ECO:0007669"/>
    <property type="project" value="UniProtKB-UniRule"/>
</dbReference>
<keyword evidence="2" id="KW-0234">DNA repair</keyword>
<evidence type="ECO:0000313" key="5">
    <source>
        <dbReference type="EMBL" id="AHG65097.1"/>
    </source>
</evidence>
<dbReference type="PANTHER" id="PTHR41251:SF1">
    <property type="entry name" value="NON-HOMOLOGOUS END JOINING PROTEIN KU"/>
    <property type="match status" value="1"/>
</dbReference>
<dbReference type="RefSeq" id="WP_025373756.1">
    <property type="nucleotide sequence ID" value="NZ_CP003915.1"/>
</dbReference>
<evidence type="ECO:0000259" key="4">
    <source>
        <dbReference type="SMART" id="SM00559"/>
    </source>
</evidence>
<keyword evidence="1 2" id="KW-0238">DNA-binding</keyword>
<comment type="similarity">
    <text evidence="2">Belongs to the prokaryotic Ku family.</text>
</comment>
<dbReference type="InterPro" id="IPR016194">
    <property type="entry name" value="SPOC-like_C_dom_sf"/>
</dbReference>
<dbReference type="NCBIfam" id="TIGR02772">
    <property type="entry name" value="Ku_bact"/>
    <property type="match status" value="1"/>
</dbReference>
<feature type="compositionally biased region" description="Low complexity" evidence="3">
    <location>
        <begin position="333"/>
        <end position="358"/>
    </location>
</feature>
<comment type="function">
    <text evidence="2">With LigD forms a non-homologous end joining (NHEJ) DNA repair enzyme, which repairs dsDNA breaks with reduced fidelity. Binds linear dsDNA with 5'- and 3'- overhangs but not closed circular dsDNA nor ssDNA. Recruits and stimulates the ligase activity of LigD.</text>
</comment>
<keyword evidence="5" id="KW-0547">Nucleotide-binding</keyword>
<feature type="compositionally biased region" description="Low complexity" evidence="3">
    <location>
        <begin position="269"/>
        <end position="290"/>
    </location>
</feature>
<dbReference type="STRING" id="1247726.MIM_c30330"/>
<keyword evidence="5" id="KW-0067">ATP-binding</keyword>
<dbReference type="EMBL" id="CP003915">
    <property type="protein sequence ID" value="AHG65097.1"/>
    <property type="molecule type" value="Genomic_DNA"/>
</dbReference>